<dbReference type="Proteomes" id="UP001228049">
    <property type="component" value="Unassembled WGS sequence"/>
</dbReference>
<dbReference type="Pfam" id="PF07686">
    <property type="entry name" value="V-set"/>
    <property type="match status" value="1"/>
</dbReference>
<dbReference type="PANTHER" id="PTHR46942:SF1">
    <property type="entry name" value="SIALIC ACID-BINDING IG-LIKE LECTIN 15"/>
    <property type="match status" value="1"/>
</dbReference>
<keyword evidence="4" id="KW-1185">Reference proteome</keyword>
<dbReference type="InterPro" id="IPR013783">
    <property type="entry name" value="Ig-like_fold"/>
</dbReference>
<dbReference type="GO" id="GO:0032956">
    <property type="term" value="P:regulation of actin cytoskeleton organization"/>
    <property type="evidence" value="ECO:0007669"/>
    <property type="project" value="TreeGrafter"/>
</dbReference>
<evidence type="ECO:0000313" key="4">
    <source>
        <dbReference type="Proteomes" id="UP001228049"/>
    </source>
</evidence>
<dbReference type="GO" id="GO:0005886">
    <property type="term" value="C:plasma membrane"/>
    <property type="evidence" value="ECO:0007669"/>
    <property type="project" value="TreeGrafter"/>
</dbReference>
<dbReference type="Gene3D" id="2.60.40.10">
    <property type="entry name" value="Immunoglobulins"/>
    <property type="match status" value="1"/>
</dbReference>
<dbReference type="PROSITE" id="PS50835">
    <property type="entry name" value="IG_LIKE"/>
    <property type="match status" value="1"/>
</dbReference>
<comment type="caution">
    <text evidence="3">The sequence shown here is derived from an EMBL/GenBank/DDBJ whole genome shotgun (WGS) entry which is preliminary data.</text>
</comment>
<accession>A0AAD9C7K5</accession>
<evidence type="ECO:0000256" key="1">
    <source>
        <dbReference type="SAM" id="Phobius"/>
    </source>
</evidence>
<dbReference type="GO" id="GO:0045124">
    <property type="term" value="P:regulation of bone resorption"/>
    <property type="evidence" value="ECO:0007669"/>
    <property type="project" value="TreeGrafter"/>
</dbReference>
<gene>
    <name evidence="3" type="ORF">KUDE01_021430</name>
</gene>
<evidence type="ECO:0000259" key="2">
    <source>
        <dbReference type="PROSITE" id="PS50835"/>
    </source>
</evidence>
<evidence type="ECO:0000313" key="3">
    <source>
        <dbReference type="EMBL" id="KAK1895982.1"/>
    </source>
</evidence>
<feature type="domain" description="Ig-like" evidence="2">
    <location>
        <begin position="36"/>
        <end position="125"/>
    </location>
</feature>
<sequence length="405" mass="45577">MWQQQICYCILSGIITGSLSVSWDMAVSPVVFVPRGEDVVLPCSFTHPRQQHYSGMITVKWLARESNALPFFTCSVRNDSMEGKRGCAESQLKYSTYGDLRRGELSLLIRRVQLGDNGTFFCRVELEGYRQYFQKETQLYVTVQPQILNMSVVEPGSDGAPRRLQCEVEGQPLPNDPDAGLEVKNLHSGPARLLSSVPYLQEVLSCRRRAGWGPQSGDIQPHQRNRARAAASPIYAETVENHRLQDSDRPVGGSVELQPVYSTLNDASSSQHASVRNPIYQQEEPVTKKYQELWETVAAPECKEELRVALLVAFLCVRCARGWPSWAAFQFFEVVSLWFFIAFLLFFLMHLFRLQAKMPCFNWPLTVRVREFFHYSVGVVLVCIASIVAAVKAGGVSALVVSSVQ</sequence>
<dbReference type="InterPro" id="IPR042836">
    <property type="entry name" value="SIG15"/>
</dbReference>
<feature type="transmembrane region" description="Helical" evidence="1">
    <location>
        <begin position="326"/>
        <end position="352"/>
    </location>
</feature>
<name>A0AAD9C7K5_DISEL</name>
<reference evidence="3" key="1">
    <citation type="submission" date="2023-04" db="EMBL/GenBank/DDBJ databases">
        <title>Chromosome-level genome of Chaenocephalus aceratus.</title>
        <authorList>
            <person name="Park H."/>
        </authorList>
    </citation>
    <scope>NUCLEOTIDE SEQUENCE</scope>
    <source>
        <strain evidence="3">DE</strain>
        <tissue evidence="3">Muscle</tissue>
    </source>
</reference>
<protein>
    <submittedName>
        <fullName evidence="3">Sialic acid-binding Ig-like lectin 15</fullName>
    </submittedName>
</protein>
<organism evidence="3 4">
    <name type="scientific">Dissostichus eleginoides</name>
    <name type="common">Patagonian toothfish</name>
    <name type="synonym">Dissostichus amissus</name>
    <dbReference type="NCBI Taxonomy" id="100907"/>
    <lineage>
        <taxon>Eukaryota</taxon>
        <taxon>Metazoa</taxon>
        <taxon>Chordata</taxon>
        <taxon>Craniata</taxon>
        <taxon>Vertebrata</taxon>
        <taxon>Euteleostomi</taxon>
        <taxon>Actinopterygii</taxon>
        <taxon>Neopterygii</taxon>
        <taxon>Teleostei</taxon>
        <taxon>Neoteleostei</taxon>
        <taxon>Acanthomorphata</taxon>
        <taxon>Eupercaria</taxon>
        <taxon>Perciformes</taxon>
        <taxon>Notothenioidei</taxon>
        <taxon>Nototheniidae</taxon>
        <taxon>Dissostichus</taxon>
    </lineage>
</organism>
<proteinExistence type="predicted"/>
<dbReference type="InterPro" id="IPR003599">
    <property type="entry name" value="Ig_sub"/>
</dbReference>
<dbReference type="InterPro" id="IPR007110">
    <property type="entry name" value="Ig-like_dom"/>
</dbReference>
<feature type="transmembrane region" description="Helical" evidence="1">
    <location>
        <begin position="372"/>
        <end position="391"/>
    </location>
</feature>
<keyword evidence="1" id="KW-0812">Transmembrane</keyword>
<dbReference type="AlphaFoldDB" id="A0AAD9C7K5"/>
<keyword evidence="1" id="KW-0472">Membrane</keyword>
<dbReference type="PANTHER" id="PTHR46942">
    <property type="entry name" value="SIALIC ACID-BINDING IG-LIKE LECTIN 15"/>
    <property type="match status" value="1"/>
</dbReference>
<keyword evidence="1" id="KW-1133">Transmembrane helix</keyword>
<dbReference type="SUPFAM" id="SSF48726">
    <property type="entry name" value="Immunoglobulin"/>
    <property type="match status" value="1"/>
</dbReference>
<dbReference type="InterPro" id="IPR013106">
    <property type="entry name" value="Ig_V-set"/>
</dbReference>
<dbReference type="SMART" id="SM00409">
    <property type="entry name" value="IG"/>
    <property type="match status" value="1"/>
</dbReference>
<dbReference type="EMBL" id="JASDAP010000010">
    <property type="protein sequence ID" value="KAK1895982.1"/>
    <property type="molecule type" value="Genomic_DNA"/>
</dbReference>
<dbReference type="GO" id="GO:2001204">
    <property type="term" value="P:regulation of osteoclast development"/>
    <property type="evidence" value="ECO:0007669"/>
    <property type="project" value="TreeGrafter"/>
</dbReference>
<dbReference type="InterPro" id="IPR036179">
    <property type="entry name" value="Ig-like_dom_sf"/>
</dbReference>